<evidence type="ECO:0000259" key="1">
    <source>
        <dbReference type="PROSITE" id="PS51831"/>
    </source>
</evidence>
<dbReference type="SUPFAM" id="SSF109604">
    <property type="entry name" value="HD-domain/PDEase-like"/>
    <property type="match status" value="1"/>
</dbReference>
<accession>A0A9D1D643</accession>
<dbReference type="AlphaFoldDB" id="A0A9D1D643"/>
<reference evidence="2" key="1">
    <citation type="submission" date="2020-10" db="EMBL/GenBank/DDBJ databases">
        <authorList>
            <person name="Gilroy R."/>
        </authorList>
    </citation>
    <scope>NUCLEOTIDE SEQUENCE</scope>
    <source>
        <strain evidence="2">CHK180-2868</strain>
    </source>
</reference>
<organism evidence="2 3">
    <name type="scientific">Candidatus Copromonas faecavium</name>
    <name type="common">nom. illeg.</name>
    <dbReference type="NCBI Taxonomy" id="2840740"/>
    <lineage>
        <taxon>Bacteria</taxon>
        <taxon>Bacillati</taxon>
        <taxon>Bacillota</taxon>
        <taxon>Clostridia</taxon>
        <taxon>Lachnospirales</taxon>
        <taxon>Lachnospiraceae</taxon>
        <taxon>Candidatus Copromonas (nom. illeg.)</taxon>
    </lineage>
</organism>
<dbReference type="SMART" id="SM00471">
    <property type="entry name" value="HDc"/>
    <property type="match status" value="1"/>
</dbReference>
<gene>
    <name evidence="2" type="ORF">IAB28_11275</name>
</gene>
<dbReference type="InterPro" id="IPR003607">
    <property type="entry name" value="HD/PDEase_dom"/>
</dbReference>
<dbReference type="InterPro" id="IPR006674">
    <property type="entry name" value="HD_domain"/>
</dbReference>
<dbReference type="Proteomes" id="UP000824250">
    <property type="component" value="Unassembled WGS sequence"/>
</dbReference>
<evidence type="ECO:0000313" key="2">
    <source>
        <dbReference type="EMBL" id="HIR06525.1"/>
    </source>
</evidence>
<name>A0A9D1D643_9FIRM</name>
<dbReference type="InterPro" id="IPR039967">
    <property type="entry name" value="MJ1020-like"/>
</dbReference>
<comment type="caution">
    <text evidence="2">The sequence shown here is derived from an EMBL/GenBank/DDBJ whole genome shotgun (WGS) entry which is preliminary data.</text>
</comment>
<dbReference type="Pfam" id="PF01966">
    <property type="entry name" value="HD"/>
    <property type="match status" value="1"/>
</dbReference>
<reference evidence="2" key="2">
    <citation type="journal article" date="2021" name="PeerJ">
        <title>Extensive microbial diversity within the chicken gut microbiome revealed by metagenomics and culture.</title>
        <authorList>
            <person name="Gilroy R."/>
            <person name="Ravi A."/>
            <person name="Getino M."/>
            <person name="Pursley I."/>
            <person name="Horton D.L."/>
            <person name="Alikhan N.F."/>
            <person name="Baker D."/>
            <person name="Gharbi K."/>
            <person name="Hall N."/>
            <person name="Watson M."/>
            <person name="Adriaenssens E.M."/>
            <person name="Foster-Nyarko E."/>
            <person name="Jarju S."/>
            <person name="Secka A."/>
            <person name="Antonio M."/>
            <person name="Oren A."/>
            <person name="Chaudhuri R.R."/>
            <person name="La Ragione R."/>
            <person name="Hildebrand F."/>
            <person name="Pallen M.J."/>
        </authorList>
    </citation>
    <scope>NUCLEOTIDE SEQUENCE</scope>
    <source>
        <strain evidence="2">CHK180-2868</strain>
    </source>
</reference>
<protein>
    <submittedName>
        <fullName evidence="2">HD domain-containing protein</fullName>
    </submittedName>
</protein>
<dbReference type="CDD" id="cd00077">
    <property type="entry name" value="HDc"/>
    <property type="match status" value="1"/>
</dbReference>
<feature type="domain" description="HD" evidence="1">
    <location>
        <begin position="32"/>
        <end position="134"/>
    </location>
</feature>
<dbReference type="PANTHER" id="PTHR40517:SF1">
    <property type="entry name" value="METAL-DEPENDENT PHOSPHOHYDROLASE, HD SUPERFAMILY-RELATED"/>
    <property type="match status" value="1"/>
</dbReference>
<dbReference type="Gene3D" id="1.10.3210.10">
    <property type="entry name" value="Hypothetical protein af1432"/>
    <property type="match status" value="1"/>
</dbReference>
<evidence type="ECO:0000313" key="3">
    <source>
        <dbReference type="Proteomes" id="UP000824250"/>
    </source>
</evidence>
<sequence length="218" mass="24363">MTYKDIKKNEEVLAFLKKGNDNLGTMGYTDHSAAHCAMVAERAGMILKKFGYSDHDIEVVRIAGFMHDMGNAINRHRHAEYGALLASQILAKTDLPLEDRVTIVSAIGNHDESTGGAVDAISAALIIADKTDVRRNRVRQKEMATFDIHDRVNYAVTEAKLKVNAEKRVITLNLQLDESICSMLEYFEIFLQRMLMCRRASEILGAKFKMTANGSKIV</sequence>
<dbReference type="PROSITE" id="PS51831">
    <property type="entry name" value="HD"/>
    <property type="match status" value="1"/>
</dbReference>
<dbReference type="PANTHER" id="PTHR40517">
    <property type="entry name" value="METAL-DEPENDENT PHOSPHOHYDROLASE, HD SUPERFAMILY-RELATED"/>
    <property type="match status" value="1"/>
</dbReference>
<proteinExistence type="predicted"/>
<dbReference type="EMBL" id="DVGC01000064">
    <property type="protein sequence ID" value="HIR06525.1"/>
    <property type="molecule type" value="Genomic_DNA"/>
</dbReference>